<comment type="caution">
    <text evidence="2">The sequence shown here is derived from an EMBL/GenBank/DDBJ whole genome shotgun (WGS) entry which is preliminary data.</text>
</comment>
<keyword evidence="3" id="KW-1185">Reference proteome</keyword>
<dbReference type="OrthoDB" id="2985014at2759"/>
<name>A0A8X6H238_TRICU</name>
<evidence type="ECO:0000313" key="2">
    <source>
        <dbReference type="EMBL" id="GFR13715.1"/>
    </source>
</evidence>
<reference evidence="2" key="1">
    <citation type="submission" date="2020-07" db="EMBL/GenBank/DDBJ databases">
        <title>Multicomponent nature underlies the extraordinary mechanical properties of spider dragline silk.</title>
        <authorList>
            <person name="Kono N."/>
            <person name="Nakamura H."/>
            <person name="Mori M."/>
            <person name="Yoshida Y."/>
            <person name="Ohtoshi R."/>
            <person name="Malay A.D."/>
            <person name="Moran D.A.P."/>
            <person name="Tomita M."/>
            <person name="Numata K."/>
            <person name="Arakawa K."/>
        </authorList>
    </citation>
    <scope>NUCLEOTIDE SEQUENCE</scope>
</reference>
<dbReference type="EMBL" id="BMAO01017154">
    <property type="protein sequence ID" value="GFR13715.1"/>
    <property type="molecule type" value="Genomic_DNA"/>
</dbReference>
<dbReference type="AlphaFoldDB" id="A0A8X6H238"/>
<keyword evidence="1" id="KW-1133">Transmembrane helix</keyword>
<evidence type="ECO:0000256" key="1">
    <source>
        <dbReference type="SAM" id="Phobius"/>
    </source>
</evidence>
<dbReference type="Proteomes" id="UP000887116">
    <property type="component" value="Unassembled WGS sequence"/>
</dbReference>
<keyword evidence="1" id="KW-0472">Membrane</keyword>
<protein>
    <submittedName>
        <fullName evidence="2">Uncharacterized protein</fullName>
    </submittedName>
</protein>
<sequence>MCLLEFSFNGSIITPVDMSPPFAGTLMGLSNTIASVAAFIFPVIQTFEQWNKIFATVHRNCYEFWNPFLYFWFSECSTLELFQ</sequence>
<evidence type="ECO:0000313" key="3">
    <source>
        <dbReference type="Proteomes" id="UP000887116"/>
    </source>
</evidence>
<gene>
    <name evidence="2" type="ORF">TNCT_345421</name>
</gene>
<feature type="transmembrane region" description="Helical" evidence="1">
    <location>
        <begin position="22"/>
        <end position="44"/>
    </location>
</feature>
<organism evidence="2 3">
    <name type="scientific">Trichonephila clavata</name>
    <name type="common">Joro spider</name>
    <name type="synonym">Nephila clavata</name>
    <dbReference type="NCBI Taxonomy" id="2740835"/>
    <lineage>
        <taxon>Eukaryota</taxon>
        <taxon>Metazoa</taxon>
        <taxon>Ecdysozoa</taxon>
        <taxon>Arthropoda</taxon>
        <taxon>Chelicerata</taxon>
        <taxon>Arachnida</taxon>
        <taxon>Araneae</taxon>
        <taxon>Araneomorphae</taxon>
        <taxon>Entelegynae</taxon>
        <taxon>Araneoidea</taxon>
        <taxon>Nephilidae</taxon>
        <taxon>Trichonephila</taxon>
    </lineage>
</organism>
<proteinExistence type="predicted"/>
<keyword evidence="1" id="KW-0812">Transmembrane</keyword>
<accession>A0A8X6H238</accession>